<organism evidence="2 3">
    <name type="scientific">Borrelia hermsii (strain HS1 / DAH)</name>
    <dbReference type="NCBI Taxonomy" id="314723"/>
    <lineage>
        <taxon>Bacteria</taxon>
        <taxon>Pseudomonadati</taxon>
        <taxon>Spirochaetota</taxon>
        <taxon>Spirochaetia</taxon>
        <taxon>Spirochaetales</taxon>
        <taxon>Borreliaceae</taxon>
        <taxon>Borrelia</taxon>
    </lineage>
</organism>
<dbReference type="Proteomes" id="UP000008834">
    <property type="component" value="Chromosome"/>
</dbReference>
<reference evidence="3" key="1">
    <citation type="submission" date="2004-12" db="EMBL/GenBank/DDBJ databases">
        <title>The genome sequence of Borrelia hermsii and Borrelia turicatae: comparative analysis of two agents of endemic N. America relapsing fever.</title>
        <authorList>
            <person name="Porcella S.F."/>
            <person name="Raffel S.J."/>
            <person name="Schrumpf M.E."/>
            <person name="Montgomery B."/>
            <person name="Smith T."/>
            <person name="Schwan T.G."/>
        </authorList>
    </citation>
    <scope>NUCLEOTIDE SEQUENCE [LARGE SCALE GENOMIC DNA]</scope>
    <source>
        <strain evidence="3">HS1 / DAH</strain>
    </source>
</reference>
<name>A0AA34WDM7_BORHD</name>
<proteinExistence type="predicted"/>
<dbReference type="GeneID" id="71843478"/>
<accession>A0AA34WDM7</accession>
<evidence type="ECO:0000313" key="2">
    <source>
        <dbReference type="EMBL" id="AAX17153.1"/>
    </source>
</evidence>
<feature type="coiled-coil region" evidence="1">
    <location>
        <begin position="348"/>
        <end position="375"/>
    </location>
</feature>
<dbReference type="AlphaFoldDB" id="A0AA34WDM7"/>
<sequence length="384" mass="45540">MKFFDFGSLGFYRFFDFQKHLNFSIFRYSLINYYSYKEQSNLINDANLLKCKIVFLDKTHKDIANIASASSSKLNDNLNVNKKVFCDVLNTIKNLIKKYHPESEFLDLECDVLLNNEDIFNRFLDKLRYLNFRVDLKKKIEEFDSKNKTPYSCIKIATFFIKEEFLERLANSIDFFSNEANNNSLDLINKEIDEYCGKVEQVKVSENIKDTHKKFVIEYAKERISKIMKEHSLDISKLLIKISLLDITIQCFESYYLNLLETLNILLSISNIIDIGLDELPDAIFNEWNEFIYLRRKEFQKLVLISDYVFQKRIISTINSGGWKFTFFSLSPRQGDIIQFAVDINKNFNNIEDGIKEYELKINRLNDLKLDWEKSLKNFEHLFV</sequence>
<protein>
    <submittedName>
        <fullName evidence="2">Uncharacterized protein</fullName>
    </submittedName>
</protein>
<dbReference type="KEGG" id="bhr:BH0654"/>
<evidence type="ECO:0000313" key="3">
    <source>
        <dbReference type="Proteomes" id="UP000008834"/>
    </source>
</evidence>
<dbReference type="EMBL" id="CP000048">
    <property type="protein sequence ID" value="AAX17153.1"/>
    <property type="molecule type" value="Genomic_DNA"/>
</dbReference>
<dbReference type="RefSeq" id="WP_012422404.1">
    <property type="nucleotide sequence ID" value="NC_010673.1"/>
</dbReference>
<gene>
    <name evidence="2" type="ordered locus">BH0654</name>
</gene>
<evidence type="ECO:0000256" key="1">
    <source>
        <dbReference type="SAM" id="Coils"/>
    </source>
</evidence>
<keyword evidence="1" id="KW-0175">Coiled coil</keyword>